<evidence type="ECO:0000313" key="8">
    <source>
        <dbReference type="Proteomes" id="UP000565441"/>
    </source>
</evidence>
<dbReference type="Pfam" id="PF00567">
    <property type="entry name" value="TUDOR"/>
    <property type="match status" value="1"/>
</dbReference>
<dbReference type="CDD" id="cd00175">
    <property type="entry name" value="SNc"/>
    <property type="match status" value="1"/>
</dbReference>
<dbReference type="PIRSF" id="PIRSF017179">
    <property type="entry name" value="RISC-Tudor-SN"/>
    <property type="match status" value="1"/>
</dbReference>
<dbReference type="SMART" id="SM00318">
    <property type="entry name" value="SNc"/>
    <property type="match status" value="4"/>
</dbReference>
<feature type="domain" description="Tudor" evidence="5">
    <location>
        <begin position="721"/>
        <end position="781"/>
    </location>
</feature>
<dbReference type="GO" id="GO:0005829">
    <property type="term" value="C:cytosol"/>
    <property type="evidence" value="ECO:0007669"/>
    <property type="project" value="UniProtKB-UniRule"/>
</dbReference>
<keyword evidence="8" id="KW-1185">Reference proteome</keyword>
<dbReference type="SMART" id="SM00333">
    <property type="entry name" value="TUDOR"/>
    <property type="match status" value="1"/>
</dbReference>
<dbReference type="PROSITE" id="PS50830">
    <property type="entry name" value="TNASE_3"/>
    <property type="match status" value="4"/>
</dbReference>
<dbReference type="InterPro" id="IPR016071">
    <property type="entry name" value="Staphylococal_nuclease_OB-fold"/>
</dbReference>
<comment type="subcellular location">
    <subcellularLocation>
        <location evidence="1 4">Cytoplasm</location>
    </subcellularLocation>
</comment>
<dbReference type="InterPro" id="IPR002999">
    <property type="entry name" value="Tudor"/>
</dbReference>
<dbReference type="GO" id="GO:0031332">
    <property type="term" value="C:RNAi effector complex"/>
    <property type="evidence" value="ECO:0007669"/>
    <property type="project" value="InterPro"/>
</dbReference>
<dbReference type="Pfam" id="PF00565">
    <property type="entry name" value="SNase"/>
    <property type="match status" value="4"/>
</dbReference>
<dbReference type="GO" id="GO:0031047">
    <property type="term" value="P:regulatory ncRNA-mediated gene silencing"/>
    <property type="evidence" value="ECO:0007669"/>
    <property type="project" value="UniProtKB-UniRule"/>
</dbReference>
<dbReference type="SUPFAM" id="SSF63748">
    <property type="entry name" value="Tudor/PWWP/MBT"/>
    <property type="match status" value="1"/>
</dbReference>
<dbReference type="OrthoDB" id="10023235at2759"/>
<keyword evidence="2 4" id="KW-0963">Cytoplasm</keyword>
<dbReference type="Proteomes" id="UP000565441">
    <property type="component" value="Unassembled WGS sequence"/>
</dbReference>
<dbReference type="FunFam" id="2.30.30.140:FF:000018">
    <property type="entry name" value="Serine/threonine-protein kinase 31"/>
    <property type="match status" value="1"/>
</dbReference>
<evidence type="ECO:0000256" key="2">
    <source>
        <dbReference type="ARBA" id="ARBA00022490"/>
    </source>
</evidence>
<feature type="domain" description="TNase-like" evidence="6">
    <location>
        <begin position="168"/>
        <end position="324"/>
    </location>
</feature>
<evidence type="ECO:0000313" key="7">
    <source>
        <dbReference type="EMBL" id="KAF5380405.1"/>
    </source>
</evidence>
<proteinExistence type="predicted"/>
<dbReference type="InterPro" id="IPR035437">
    <property type="entry name" value="SNase_OB-fold_sf"/>
</dbReference>
<sequence length="905" mass="99250">MSLKAIVKSVISGDSLVLRGRPGPQGQPPKERVLHLADVAAPRLGSSSREDEPWAFESREFLRAFAVGKEITFTSSHSLPSNDDVPRDLGNAEIGGVDLTSELLKNGWAKLKEVKREPTDDDLKKRELENEAKAAGKGLWNPHGPQARAVHHTMPEDSQAFVTEWKGKSLDAIVEHVRDGTTLRVRLLMPDGEHQVVNIALAGVRSPRASTKQGEPSEAWGEEAKFFTESRLLQRPVRVVILSLPTSTATPFQTGANPIAPPPASIFIGSVLHPAGNVAEHLVAAGLARVVDWHAGMLASNGGMERLRAAERSAKERRACLYANAPTASVAAKSNGTTSAGHVRAFDATVVRVWSGDQISVVEKDSGKERRLQLSSTRGPKLADAKQAYYAQEARDFLRKKLIGKHVKINIDFVRPREGDFEERECATIHYGGQNANIAEQLIEKGLASIVRHKRDDEDRSSEYDKLIAAEQAAVAETRGIHSGKDVPAPKQPLNISETSSRATQFLNGFKRLGKIPAIVEYVAAGSRFKIFLPKDNQTLTLVLAGIRAPRSARSASEKGEPYGTEAADYASRRCMQRDVEFEVDTVDKSGGFIGSLYLNKENFALALIKEGLATVHAYSAEGLSWARQLYDAEAEAKTSRRNIWSDYDENAEKAEVEVDAGEVGALKPEYLDVIISDVRVKPGFAFSVQVLNTEGIASLEKLMRDFSIHHQSPVAPPPGFVPKGGDLVSAKFSDGAWYRAKIRRASPVKKEAEVSFIDYGNQDTVAFSNIRPLDPRFRSLPGQAQEARLSFVRLVGPESDYHQEAVDRFRQLCEGRKLVANVDHKEGSILHLRLIDPENPAASEDPLACINADLLSEGLAALDRKNCRYLASYPQVVKKLQSSVLAAKRDRLGIFEFGDVEEDE</sequence>
<dbReference type="GO" id="GO:0003723">
    <property type="term" value="F:RNA binding"/>
    <property type="evidence" value="ECO:0007669"/>
    <property type="project" value="UniProtKB-UniRule"/>
</dbReference>
<dbReference type="SUPFAM" id="SSF50199">
    <property type="entry name" value="Staphylococcal nuclease"/>
    <property type="match status" value="5"/>
</dbReference>
<evidence type="ECO:0000256" key="4">
    <source>
        <dbReference type="PIRNR" id="PIRNR017179"/>
    </source>
</evidence>
<comment type="caution">
    <text evidence="7">The sequence shown here is derived from an EMBL/GenBank/DDBJ whole genome shotgun (WGS) entry which is preliminary data.</text>
</comment>
<dbReference type="FunFam" id="2.40.50.90:FF:000001">
    <property type="entry name" value="Staphylococcal nuclease domain-containing protein"/>
    <property type="match status" value="1"/>
</dbReference>
<evidence type="ECO:0008006" key="9">
    <source>
        <dbReference type="Google" id="ProtNLM"/>
    </source>
</evidence>
<dbReference type="PROSITE" id="PS50304">
    <property type="entry name" value="TUDOR"/>
    <property type="match status" value="1"/>
</dbReference>
<evidence type="ECO:0000259" key="6">
    <source>
        <dbReference type="PROSITE" id="PS50830"/>
    </source>
</evidence>
<accession>A0A8H5M408</accession>
<dbReference type="Gene3D" id="2.30.30.140">
    <property type="match status" value="1"/>
</dbReference>
<name>A0A8H5M408_9AGAR</name>
<dbReference type="Gene3D" id="2.40.50.90">
    <property type="match status" value="5"/>
</dbReference>
<protein>
    <recommendedName>
        <fullName evidence="9">Transcription factor</fullName>
    </recommendedName>
</protein>
<dbReference type="EMBL" id="JAACJP010000013">
    <property type="protein sequence ID" value="KAF5380405.1"/>
    <property type="molecule type" value="Genomic_DNA"/>
</dbReference>
<dbReference type="GO" id="GO:0005634">
    <property type="term" value="C:nucleus"/>
    <property type="evidence" value="ECO:0007669"/>
    <property type="project" value="TreeGrafter"/>
</dbReference>
<evidence type="ECO:0000256" key="1">
    <source>
        <dbReference type="ARBA" id="ARBA00004496"/>
    </source>
</evidence>
<evidence type="ECO:0000256" key="3">
    <source>
        <dbReference type="ARBA" id="ARBA00022737"/>
    </source>
</evidence>
<dbReference type="InterPro" id="IPR016685">
    <property type="entry name" value="Silence_cplx_Nase-comp_TudorSN"/>
</dbReference>
<dbReference type="PANTHER" id="PTHR12302">
    <property type="entry name" value="EBNA2 BINDING PROTEIN P100"/>
    <property type="match status" value="1"/>
</dbReference>
<feature type="domain" description="TNase-like" evidence="6">
    <location>
        <begin position="344"/>
        <end position="484"/>
    </location>
</feature>
<dbReference type="PANTHER" id="PTHR12302:SF2">
    <property type="entry name" value="STAPHYLOCOCCAL NUCLEASE DOMAIN-CONTAINING PROTEIN 1"/>
    <property type="match status" value="1"/>
</dbReference>
<reference evidence="7 8" key="1">
    <citation type="journal article" date="2020" name="ISME J.">
        <title>Uncovering the hidden diversity of litter-decomposition mechanisms in mushroom-forming fungi.</title>
        <authorList>
            <person name="Floudas D."/>
            <person name="Bentzer J."/>
            <person name="Ahren D."/>
            <person name="Johansson T."/>
            <person name="Persson P."/>
            <person name="Tunlid A."/>
        </authorList>
    </citation>
    <scope>NUCLEOTIDE SEQUENCE [LARGE SCALE GENOMIC DNA]</scope>
    <source>
        <strain evidence="7 8">CBS 661.87</strain>
    </source>
</reference>
<dbReference type="GO" id="GO:0004518">
    <property type="term" value="F:nuclease activity"/>
    <property type="evidence" value="ECO:0007669"/>
    <property type="project" value="TreeGrafter"/>
</dbReference>
<feature type="domain" description="TNase-like" evidence="6">
    <location>
        <begin position="514"/>
        <end position="647"/>
    </location>
</feature>
<dbReference type="GO" id="GO:0006402">
    <property type="term" value="P:mRNA catabolic process"/>
    <property type="evidence" value="ECO:0007669"/>
    <property type="project" value="UniProtKB-UniRule"/>
</dbReference>
<feature type="domain" description="TNase-like" evidence="6">
    <location>
        <begin position="1"/>
        <end position="142"/>
    </location>
</feature>
<dbReference type="AlphaFoldDB" id="A0A8H5M408"/>
<evidence type="ECO:0000259" key="5">
    <source>
        <dbReference type="PROSITE" id="PS50304"/>
    </source>
</evidence>
<organism evidence="7 8">
    <name type="scientific">Tricholomella constricta</name>
    <dbReference type="NCBI Taxonomy" id="117010"/>
    <lineage>
        <taxon>Eukaryota</taxon>
        <taxon>Fungi</taxon>
        <taxon>Dikarya</taxon>
        <taxon>Basidiomycota</taxon>
        <taxon>Agaricomycotina</taxon>
        <taxon>Agaricomycetes</taxon>
        <taxon>Agaricomycetidae</taxon>
        <taxon>Agaricales</taxon>
        <taxon>Tricholomatineae</taxon>
        <taxon>Lyophyllaceae</taxon>
        <taxon>Tricholomella</taxon>
    </lineage>
</organism>
<keyword evidence="3" id="KW-0677">Repeat</keyword>
<gene>
    <name evidence="7" type="ORF">D9615_004495</name>
</gene>